<organism evidence="3 4">
    <name type="scientific">Salix dunnii</name>
    <dbReference type="NCBI Taxonomy" id="1413687"/>
    <lineage>
        <taxon>Eukaryota</taxon>
        <taxon>Viridiplantae</taxon>
        <taxon>Streptophyta</taxon>
        <taxon>Embryophyta</taxon>
        <taxon>Tracheophyta</taxon>
        <taxon>Spermatophyta</taxon>
        <taxon>Magnoliopsida</taxon>
        <taxon>eudicotyledons</taxon>
        <taxon>Gunneridae</taxon>
        <taxon>Pentapetalae</taxon>
        <taxon>rosids</taxon>
        <taxon>fabids</taxon>
        <taxon>Malpighiales</taxon>
        <taxon>Salicaceae</taxon>
        <taxon>Saliceae</taxon>
        <taxon>Salix</taxon>
    </lineage>
</organism>
<reference evidence="3 4" key="1">
    <citation type="submission" date="2020-10" db="EMBL/GenBank/DDBJ databases">
        <title>Plant Genome Project.</title>
        <authorList>
            <person name="Zhang R.-G."/>
        </authorList>
    </citation>
    <scope>NUCLEOTIDE SEQUENCE [LARGE SCALE GENOMIC DNA]</scope>
    <source>
        <strain evidence="3">FAFU-HL-1</strain>
        <tissue evidence="3">Leaf</tissue>
    </source>
</reference>
<feature type="repeat" description="PPR" evidence="2">
    <location>
        <begin position="134"/>
        <end position="168"/>
    </location>
</feature>
<keyword evidence="1" id="KW-0677">Repeat</keyword>
<name>A0A835K6H0_9ROSI</name>
<evidence type="ECO:0000313" key="3">
    <source>
        <dbReference type="EMBL" id="KAF9679304.1"/>
    </source>
</evidence>
<gene>
    <name evidence="3" type="ORF">SADUNF_Sadunf06G0001000</name>
</gene>
<dbReference type="PANTHER" id="PTHR47926">
    <property type="entry name" value="PENTATRICOPEPTIDE REPEAT-CONTAINING PROTEIN"/>
    <property type="match status" value="1"/>
</dbReference>
<keyword evidence="4" id="KW-1185">Reference proteome</keyword>
<protein>
    <recommendedName>
        <fullName evidence="5">Pentatricopeptide repeat-containing protein</fullName>
    </recommendedName>
</protein>
<evidence type="ECO:0000256" key="2">
    <source>
        <dbReference type="PROSITE-ProRule" id="PRU00708"/>
    </source>
</evidence>
<dbReference type="Proteomes" id="UP000657918">
    <property type="component" value="Unassembled WGS sequence"/>
</dbReference>
<sequence length="243" mass="27594">MVRTERGACTYIIHEMKPIWASCSMSGTRFRACELIRRRWAASGVGSTDVLQGRQLHGLCLKCGYDSNVYVSCAISDMYARCDHLEEAQLIFDVMVSKNEVSWNSLIAGYARKGQGDKAFCLFSNMLRENIKPNHFTYSIVLRACASMGSLEQGKWIHALMIKWGEKLSKVGVGGVVFKLEVRFIERHRGKSGDVHKTNIDEMDREMKKRGREGKEVMRTGWYSDQMTNCLAKFNLKGLSNVE</sequence>
<dbReference type="PROSITE" id="PS51375">
    <property type="entry name" value="PPR"/>
    <property type="match status" value="2"/>
</dbReference>
<comment type="caution">
    <text evidence="3">The sequence shown here is derived from an EMBL/GenBank/DDBJ whole genome shotgun (WGS) entry which is preliminary data.</text>
</comment>
<accession>A0A835K6H0</accession>
<dbReference type="InterPro" id="IPR046960">
    <property type="entry name" value="PPR_At4g14850-like_plant"/>
</dbReference>
<dbReference type="EMBL" id="JADGMS010000006">
    <property type="protein sequence ID" value="KAF9679304.1"/>
    <property type="molecule type" value="Genomic_DNA"/>
</dbReference>
<evidence type="ECO:0000256" key="1">
    <source>
        <dbReference type="ARBA" id="ARBA00022737"/>
    </source>
</evidence>
<dbReference type="NCBIfam" id="TIGR00756">
    <property type="entry name" value="PPR"/>
    <property type="match status" value="1"/>
</dbReference>
<dbReference type="PANTHER" id="PTHR47926:SF502">
    <property type="entry name" value="SELENIUM BINDING PROTEIN"/>
    <property type="match status" value="1"/>
</dbReference>
<dbReference type="InterPro" id="IPR002885">
    <property type="entry name" value="PPR_rpt"/>
</dbReference>
<dbReference type="GO" id="GO:0009451">
    <property type="term" value="P:RNA modification"/>
    <property type="evidence" value="ECO:0007669"/>
    <property type="project" value="InterPro"/>
</dbReference>
<dbReference type="InterPro" id="IPR011990">
    <property type="entry name" value="TPR-like_helical_dom_sf"/>
</dbReference>
<proteinExistence type="predicted"/>
<dbReference type="Pfam" id="PF13041">
    <property type="entry name" value="PPR_2"/>
    <property type="match status" value="1"/>
</dbReference>
<dbReference type="Gene3D" id="1.25.40.10">
    <property type="entry name" value="Tetratricopeptide repeat domain"/>
    <property type="match status" value="1"/>
</dbReference>
<evidence type="ECO:0008006" key="5">
    <source>
        <dbReference type="Google" id="ProtNLM"/>
    </source>
</evidence>
<dbReference type="OrthoDB" id="9990610at2759"/>
<dbReference type="FunFam" id="1.25.40.10:FF:000517">
    <property type="entry name" value="Pentatricopeptide repeat-containing protein At1g50270"/>
    <property type="match status" value="1"/>
</dbReference>
<evidence type="ECO:0000313" key="4">
    <source>
        <dbReference type="Proteomes" id="UP000657918"/>
    </source>
</evidence>
<dbReference type="AlphaFoldDB" id="A0A835K6H0"/>
<feature type="repeat" description="PPR" evidence="2">
    <location>
        <begin position="99"/>
        <end position="133"/>
    </location>
</feature>
<dbReference type="GO" id="GO:0003723">
    <property type="term" value="F:RNA binding"/>
    <property type="evidence" value="ECO:0007669"/>
    <property type="project" value="InterPro"/>
</dbReference>